<evidence type="ECO:0000313" key="7">
    <source>
        <dbReference type="EMBL" id="TVM35205.1"/>
    </source>
</evidence>
<reference evidence="7 8" key="1">
    <citation type="submission" date="2018-06" db="EMBL/GenBank/DDBJ databases">
        <title>Complete genome of Desulfovibrio marinus P48SEP.</title>
        <authorList>
            <person name="Crispim J.S."/>
            <person name="Vidigal P.M.P."/>
            <person name="Silva L.C.F."/>
            <person name="Araujo L.C."/>
            <person name="Laguardia C.N."/>
            <person name="Dias R.S."/>
            <person name="Sousa M.P."/>
            <person name="Paula S.O."/>
            <person name="Silva C."/>
        </authorList>
    </citation>
    <scope>NUCLEOTIDE SEQUENCE [LARGE SCALE GENOMIC DNA]</scope>
    <source>
        <strain evidence="7 8">P48SEP</strain>
    </source>
</reference>
<dbReference type="Pfam" id="PF14246">
    <property type="entry name" value="TetR_C_7"/>
    <property type="match status" value="1"/>
</dbReference>
<dbReference type="Pfam" id="PF00440">
    <property type="entry name" value="TetR_N"/>
    <property type="match status" value="1"/>
</dbReference>
<keyword evidence="3" id="KW-0804">Transcription</keyword>
<evidence type="ECO:0000256" key="3">
    <source>
        <dbReference type="ARBA" id="ARBA00023163"/>
    </source>
</evidence>
<dbReference type="Proteomes" id="UP000434052">
    <property type="component" value="Unassembled WGS sequence"/>
</dbReference>
<dbReference type="InterPro" id="IPR050109">
    <property type="entry name" value="HTH-type_TetR-like_transc_reg"/>
</dbReference>
<accession>A0A6P1ZKC0</accession>
<dbReference type="PROSITE" id="PS50977">
    <property type="entry name" value="HTH_TETR_2"/>
    <property type="match status" value="1"/>
</dbReference>
<dbReference type="AlphaFoldDB" id="A0A6P1ZKC0"/>
<dbReference type="OrthoDB" id="5365491at2"/>
<dbReference type="GO" id="GO:0000976">
    <property type="term" value="F:transcription cis-regulatory region binding"/>
    <property type="evidence" value="ECO:0007669"/>
    <property type="project" value="TreeGrafter"/>
</dbReference>
<name>A0A6P1ZKC0_9BACT</name>
<keyword evidence="1" id="KW-0805">Transcription regulation</keyword>
<dbReference type="FunFam" id="1.10.10.60:FF:000141">
    <property type="entry name" value="TetR family transcriptional regulator"/>
    <property type="match status" value="1"/>
</dbReference>
<evidence type="ECO:0000256" key="2">
    <source>
        <dbReference type="ARBA" id="ARBA00023125"/>
    </source>
</evidence>
<evidence type="ECO:0000259" key="5">
    <source>
        <dbReference type="PROSITE" id="PS50977"/>
    </source>
</evidence>
<protein>
    <submittedName>
        <fullName evidence="7">TetR/AcrR family transcriptional regulator</fullName>
    </submittedName>
</protein>
<dbReference type="InterPro" id="IPR009057">
    <property type="entry name" value="Homeodomain-like_sf"/>
</dbReference>
<dbReference type="EMBL" id="QMIF01000003">
    <property type="protein sequence ID" value="TVM35205.1"/>
    <property type="molecule type" value="Genomic_DNA"/>
</dbReference>
<dbReference type="InterPro" id="IPR039536">
    <property type="entry name" value="TetR_C_Proteobacteria"/>
</dbReference>
<feature type="DNA-binding region" description="H-T-H motif" evidence="4">
    <location>
        <begin position="31"/>
        <end position="50"/>
    </location>
</feature>
<evidence type="ECO:0000313" key="6">
    <source>
        <dbReference type="EMBL" id="QJT08315.1"/>
    </source>
</evidence>
<dbReference type="SUPFAM" id="SSF46689">
    <property type="entry name" value="Homeodomain-like"/>
    <property type="match status" value="1"/>
</dbReference>
<keyword evidence="2 4" id="KW-0238">DNA-binding</keyword>
<reference evidence="6 9" key="2">
    <citation type="submission" date="2019-04" db="EMBL/GenBank/DDBJ databases">
        <title>Isolation and culture of sulfate reducing bacteria from the cold seep of the South China Sea.</title>
        <authorList>
            <person name="Sun C."/>
            <person name="Liu R."/>
        </authorList>
    </citation>
    <scope>NUCLEOTIDE SEQUENCE [LARGE SCALE GENOMIC DNA]</scope>
    <source>
        <strain evidence="6 9">CS1</strain>
    </source>
</reference>
<dbReference type="PANTHER" id="PTHR30055">
    <property type="entry name" value="HTH-TYPE TRANSCRIPTIONAL REGULATOR RUTR"/>
    <property type="match status" value="1"/>
</dbReference>
<keyword evidence="9" id="KW-1185">Reference proteome</keyword>
<gene>
    <name evidence="7" type="ORF">DQK91_07375</name>
    <name evidence="6" type="ORF">E8L03_04955</name>
</gene>
<evidence type="ECO:0000256" key="4">
    <source>
        <dbReference type="PROSITE-ProRule" id="PRU00335"/>
    </source>
</evidence>
<evidence type="ECO:0000313" key="8">
    <source>
        <dbReference type="Proteomes" id="UP000434052"/>
    </source>
</evidence>
<dbReference type="RefSeq" id="WP_144234765.1">
    <property type="nucleotide sequence ID" value="NZ_CP039543.1"/>
</dbReference>
<dbReference type="InterPro" id="IPR001647">
    <property type="entry name" value="HTH_TetR"/>
</dbReference>
<dbReference type="Gene3D" id="1.10.357.10">
    <property type="entry name" value="Tetracycline Repressor, domain 2"/>
    <property type="match status" value="1"/>
</dbReference>
<evidence type="ECO:0000256" key="1">
    <source>
        <dbReference type="ARBA" id="ARBA00023015"/>
    </source>
</evidence>
<dbReference type="Proteomes" id="UP000503251">
    <property type="component" value="Chromosome"/>
</dbReference>
<dbReference type="EMBL" id="CP039543">
    <property type="protein sequence ID" value="QJT08315.1"/>
    <property type="molecule type" value="Genomic_DNA"/>
</dbReference>
<dbReference type="GO" id="GO:0003700">
    <property type="term" value="F:DNA-binding transcription factor activity"/>
    <property type="evidence" value="ECO:0007669"/>
    <property type="project" value="TreeGrafter"/>
</dbReference>
<sequence length="194" mass="21889">MKMDKKRELKRATILQAALETFLHDGYLGAGMDTIANRAGVTKQTVYRYFESKEVLFQAALEAQREASGRLFLDELQGEDTREALRRFAIGFLEVHMSEEHLAGVRLLLAEGPSAPEITRVHFALGPARTATALAEFLKERFHVDDPEYAVKMLLSTLLSMRMSVLVGLQPTPTHGEIVSHAERTVDLYMRLMR</sequence>
<dbReference type="PRINTS" id="PR00455">
    <property type="entry name" value="HTHTETR"/>
</dbReference>
<dbReference type="PANTHER" id="PTHR30055:SF238">
    <property type="entry name" value="MYCOFACTOCIN BIOSYNTHESIS TRANSCRIPTIONAL REGULATOR MFTR-RELATED"/>
    <property type="match status" value="1"/>
</dbReference>
<proteinExistence type="predicted"/>
<feature type="domain" description="HTH tetR-type" evidence="5">
    <location>
        <begin position="8"/>
        <end position="68"/>
    </location>
</feature>
<organism evidence="7 8">
    <name type="scientific">Oceanidesulfovibrio marinus</name>
    <dbReference type="NCBI Taxonomy" id="370038"/>
    <lineage>
        <taxon>Bacteria</taxon>
        <taxon>Pseudomonadati</taxon>
        <taxon>Thermodesulfobacteriota</taxon>
        <taxon>Desulfovibrionia</taxon>
        <taxon>Desulfovibrionales</taxon>
        <taxon>Desulfovibrionaceae</taxon>
        <taxon>Oceanidesulfovibrio</taxon>
    </lineage>
</organism>
<evidence type="ECO:0000313" key="9">
    <source>
        <dbReference type="Proteomes" id="UP000503251"/>
    </source>
</evidence>